<name>A0A3A9APJ3_9BACE</name>
<keyword evidence="1" id="KW-0808">Transferase</keyword>
<dbReference type="CDD" id="cd03801">
    <property type="entry name" value="GT4_PimA-like"/>
    <property type="match status" value="1"/>
</dbReference>
<sequence length="351" mass="40909">MINILMCGSAFSVKGGMVSVVKNYLNYKDWGNIKIDYVPTHIEKNKYWLILYFGIKYLYIVFNAMIGKYQIAHLHTAERGSFYRKAFLVRILHHLGIKTIMHHHAAEFESFYASLSEDKKRYVNSILELVDMNIVLSKRLIPMIKEKAPKANVEVLYNAVNTYLENPYNFQAKNILFLGRLGERKGVYDLLNVVQRLDSQIDMEYRFYLCGDGDINRVKRRVNELHIAHRIVYIGWIDEEMRKEIFANTLLNVLPSYNEGLPMTVLETMAYGIPNISTNIASIPEVLHDGENAFLIAPGDVELLVLYIKRLVENDEMRRLFSEKSYRLISEKFSLNYNIEQLKGIYVKILQ</sequence>
<protein>
    <submittedName>
        <fullName evidence="1">Glycosyltransferase</fullName>
    </submittedName>
</protein>
<dbReference type="SUPFAM" id="SSF53756">
    <property type="entry name" value="UDP-Glycosyltransferase/glycogen phosphorylase"/>
    <property type="match status" value="1"/>
</dbReference>
<dbReference type="PANTHER" id="PTHR45947">
    <property type="entry name" value="SULFOQUINOVOSYL TRANSFERASE SQD2"/>
    <property type="match status" value="1"/>
</dbReference>
<organism evidence="1 2">
    <name type="scientific">Bacteroides caecimuris</name>
    <dbReference type="NCBI Taxonomy" id="1796613"/>
    <lineage>
        <taxon>Bacteria</taxon>
        <taxon>Pseudomonadati</taxon>
        <taxon>Bacteroidota</taxon>
        <taxon>Bacteroidia</taxon>
        <taxon>Bacteroidales</taxon>
        <taxon>Bacteroidaceae</taxon>
        <taxon>Bacteroides</taxon>
    </lineage>
</organism>
<gene>
    <name evidence="1" type="ORF">E5353_09995</name>
</gene>
<accession>A0A3A9APJ3</accession>
<dbReference type="InterPro" id="IPR050194">
    <property type="entry name" value="Glycosyltransferase_grp1"/>
</dbReference>
<accession>A0A4V3RJ29</accession>
<dbReference type="GO" id="GO:0016757">
    <property type="term" value="F:glycosyltransferase activity"/>
    <property type="evidence" value="ECO:0007669"/>
    <property type="project" value="InterPro"/>
</dbReference>
<dbReference type="AlphaFoldDB" id="A0A3A9APJ3"/>
<dbReference type="EMBL" id="SRYX01000033">
    <property type="protein sequence ID" value="TGY34380.1"/>
    <property type="molecule type" value="Genomic_DNA"/>
</dbReference>
<comment type="caution">
    <text evidence="1">The sequence shown here is derived from an EMBL/GenBank/DDBJ whole genome shotgun (WGS) entry which is preliminary data.</text>
</comment>
<dbReference type="RefSeq" id="WP_120470583.1">
    <property type="nucleotide sequence ID" value="NZ_SRYX01000033.1"/>
</dbReference>
<dbReference type="Pfam" id="PF00534">
    <property type="entry name" value="Glycos_transf_1"/>
    <property type="match status" value="1"/>
</dbReference>
<evidence type="ECO:0000313" key="2">
    <source>
        <dbReference type="Proteomes" id="UP000309566"/>
    </source>
</evidence>
<reference evidence="1 2" key="1">
    <citation type="submission" date="2019-04" db="EMBL/GenBank/DDBJ databases">
        <title>Microbes associate with the intestines of laboratory mice.</title>
        <authorList>
            <person name="Navarre W."/>
            <person name="Wong E."/>
            <person name="Huang K."/>
            <person name="Tropini C."/>
            <person name="Ng K."/>
            <person name="Yu B."/>
        </authorList>
    </citation>
    <scope>NUCLEOTIDE SEQUENCE [LARGE SCALE GENOMIC DNA]</scope>
    <source>
        <strain evidence="1 2">NM63_1-25</strain>
    </source>
</reference>
<dbReference type="InterPro" id="IPR001296">
    <property type="entry name" value="Glyco_trans_1"/>
</dbReference>
<proteinExistence type="predicted"/>
<evidence type="ECO:0000313" key="1">
    <source>
        <dbReference type="EMBL" id="TGY34380.1"/>
    </source>
</evidence>
<dbReference type="PANTHER" id="PTHR45947:SF3">
    <property type="entry name" value="SULFOQUINOVOSYL TRANSFERASE SQD2"/>
    <property type="match status" value="1"/>
</dbReference>
<dbReference type="Proteomes" id="UP000309566">
    <property type="component" value="Unassembled WGS sequence"/>
</dbReference>
<dbReference type="Gene3D" id="3.40.50.2000">
    <property type="entry name" value="Glycogen Phosphorylase B"/>
    <property type="match status" value="2"/>
</dbReference>